<dbReference type="PANTHER" id="PTHR11710">
    <property type="entry name" value="40S RIBOSOMAL PROTEIN S19"/>
    <property type="match status" value="1"/>
</dbReference>
<evidence type="ECO:0000256" key="2">
    <source>
        <dbReference type="ARBA" id="ARBA00022980"/>
    </source>
</evidence>
<dbReference type="InterPro" id="IPR001266">
    <property type="entry name" value="Ribosomal_eS19"/>
</dbReference>
<dbReference type="SUPFAM" id="SSF46785">
    <property type="entry name" value="Winged helix' DNA-binding domain"/>
    <property type="match status" value="1"/>
</dbReference>
<dbReference type="AlphaFoldDB" id="A0A0L8H1T3"/>
<keyword evidence="3" id="KW-0687">Ribonucleoprotein</keyword>
<evidence type="ECO:0000256" key="3">
    <source>
        <dbReference type="ARBA" id="ARBA00023274"/>
    </source>
</evidence>
<dbReference type="STRING" id="37653.A0A0L8H1T3"/>
<dbReference type="GO" id="GO:0003735">
    <property type="term" value="F:structural constituent of ribosome"/>
    <property type="evidence" value="ECO:0007669"/>
    <property type="project" value="InterPro"/>
</dbReference>
<dbReference type="InterPro" id="IPR036388">
    <property type="entry name" value="WH-like_DNA-bd_sf"/>
</dbReference>
<sequence length="134" mass="15861">MLTNINSQKHWVLSFKRSDTMKIPDWVEIVKLGRYNELALTVKTGFIHGLLQFADIFLILNIPLVLEYWRTLRNWYIGHFCPVSASIARFVLQTVENFKFVQKDPNGGHRLTSLERRDLERIASQIKCNQLYHW</sequence>
<keyword evidence="4" id="KW-0812">Transmembrane</keyword>
<dbReference type="Gene3D" id="1.10.10.10">
    <property type="entry name" value="Winged helix-like DNA-binding domain superfamily/Winged helix DNA-binding domain"/>
    <property type="match status" value="1"/>
</dbReference>
<dbReference type="GO" id="GO:0000028">
    <property type="term" value="P:ribosomal small subunit assembly"/>
    <property type="evidence" value="ECO:0007669"/>
    <property type="project" value="TreeGrafter"/>
</dbReference>
<reference evidence="5" key="1">
    <citation type="submission" date="2015-07" db="EMBL/GenBank/DDBJ databases">
        <title>MeaNS - Measles Nucleotide Surveillance Program.</title>
        <authorList>
            <person name="Tran T."/>
            <person name="Druce J."/>
        </authorList>
    </citation>
    <scope>NUCLEOTIDE SEQUENCE</scope>
    <source>
        <strain evidence="5">UCB-OBI-ISO-001</strain>
        <tissue evidence="5">Gonad</tissue>
    </source>
</reference>
<dbReference type="GO" id="GO:0022627">
    <property type="term" value="C:cytosolic small ribosomal subunit"/>
    <property type="evidence" value="ECO:0007669"/>
    <property type="project" value="TreeGrafter"/>
</dbReference>
<keyword evidence="4" id="KW-1133">Transmembrane helix</keyword>
<dbReference type="GO" id="GO:0006412">
    <property type="term" value="P:translation"/>
    <property type="evidence" value="ECO:0007669"/>
    <property type="project" value="InterPro"/>
</dbReference>
<evidence type="ECO:0000256" key="4">
    <source>
        <dbReference type="SAM" id="Phobius"/>
    </source>
</evidence>
<name>A0A0L8H1T3_OCTBM</name>
<dbReference type="GO" id="GO:0003723">
    <property type="term" value="F:RNA binding"/>
    <property type="evidence" value="ECO:0007669"/>
    <property type="project" value="TreeGrafter"/>
</dbReference>
<keyword evidence="2" id="KW-0689">Ribosomal protein</keyword>
<evidence type="ECO:0000313" key="5">
    <source>
        <dbReference type="EMBL" id="KOF82745.1"/>
    </source>
</evidence>
<accession>A0A0L8H1T3</accession>
<dbReference type="InterPro" id="IPR036390">
    <property type="entry name" value="WH_DNA-bd_sf"/>
</dbReference>
<evidence type="ECO:0000256" key="1">
    <source>
        <dbReference type="ARBA" id="ARBA00010014"/>
    </source>
</evidence>
<dbReference type="SMART" id="SM01413">
    <property type="entry name" value="Ribosomal_S19e"/>
    <property type="match status" value="1"/>
</dbReference>
<keyword evidence="4" id="KW-0472">Membrane</keyword>
<proteinExistence type="inferred from homology"/>
<organism evidence="5">
    <name type="scientific">Octopus bimaculoides</name>
    <name type="common">California two-spotted octopus</name>
    <dbReference type="NCBI Taxonomy" id="37653"/>
    <lineage>
        <taxon>Eukaryota</taxon>
        <taxon>Metazoa</taxon>
        <taxon>Spiralia</taxon>
        <taxon>Lophotrochozoa</taxon>
        <taxon>Mollusca</taxon>
        <taxon>Cephalopoda</taxon>
        <taxon>Coleoidea</taxon>
        <taxon>Octopodiformes</taxon>
        <taxon>Octopoda</taxon>
        <taxon>Incirrata</taxon>
        <taxon>Octopodidae</taxon>
        <taxon>Octopus</taxon>
    </lineage>
</organism>
<feature type="transmembrane region" description="Helical" evidence="4">
    <location>
        <begin position="46"/>
        <end position="66"/>
    </location>
</feature>
<dbReference type="OrthoDB" id="428974at2759"/>
<dbReference type="PANTHER" id="PTHR11710:SF0">
    <property type="entry name" value="40S RIBOSOMAL PROTEIN S19"/>
    <property type="match status" value="1"/>
</dbReference>
<gene>
    <name evidence="5" type="ORF">OCBIM_22024856mg</name>
</gene>
<dbReference type="EMBL" id="KQ419640">
    <property type="protein sequence ID" value="KOF82745.1"/>
    <property type="molecule type" value="Genomic_DNA"/>
</dbReference>
<protein>
    <submittedName>
        <fullName evidence="5">Uncharacterized protein</fullName>
    </submittedName>
</protein>
<comment type="similarity">
    <text evidence="1">Belongs to the eukaryotic ribosomal protein eS19 family.</text>
</comment>